<name>X1QNM0_9ZZZZ</name>
<accession>X1QNM0</accession>
<sequence length="56" mass="6384">TFIGGWTVVVIHNAIVWHEPVPMPYWVMACLGGLEWVSERAIKRFKEIFGNVGREG</sequence>
<organism evidence="1">
    <name type="scientific">marine sediment metagenome</name>
    <dbReference type="NCBI Taxonomy" id="412755"/>
    <lineage>
        <taxon>unclassified sequences</taxon>
        <taxon>metagenomes</taxon>
        <taxon>ecological metagenomes</taxon>
    </lineage>
</organism>
<dbReference type="EMBL" id="BARW01000814">
    <property type="protein sequence ID" value="GAI69843.1"/>
    <property type="molecule type" value="Genomic_DNA"/>
</dbReference>
<protein>
    <submittedName>
        <fullName evidence="1">Uncharacterized protein</fullName>
    </submittedName>
</protein>
<feature type="non-terminal residue" evidence="1">
    <location>
        <position position="1"/>
    </location>
</feature>
<proteinExistence type="predicted"/>
<evidence type="ECO:0000313" key="1">
    <source>
        <dbReference type="EMBL" id="GAI69843.1"/>
    </source>
</evidence>
<gene>
    <name evidence="1" type="ORF">S12H4_03043</name>
</gene>
<comment type="caution">
    <text evidence="1">The sequence shown here is derived from an EMBL/GenBank/DDBJ whole genome shotgun (WGS) entry which is preliminary data.</text>
</comment>
<dbReference type="AlphaFoldDB" id="X1QNM0"/>
<reference evidence="1" key="1">
    <citation type="journal article" date="2014" name="Front. Microbiol.">
        <title>High frequency of phylogenetically diverse reductive dehalogenase-homologous genes in deep subseafloor sedimentary metagenomes.</title>
        <authorList>
            <person name="Kawai M."/>
            <person name="Futagami T."/>
            <person name="Toyoda A."/>
            <person name="Takaki Y."/>
            <person name="Nishi S."/>
            <person name="Hori S."/>
            <person name="Arai W."/>
            <person name="Tsubouchi T."/>
            <person name="Morono Y."/>
            <person name="Uchiyama I."/>
            <person name="Ito T."/>
            <person name="Fujiyama A."/>
            <person name="Inagaki F."/>
            <person name="Takami H."/>
        </authorList>
    </citation>
    <scope>NUCLEOTIDE SEQUENCE</scope>
    <source>
        <strain evidence="1">Expedition CK06-06</strain>
    </source>
</reference>